<feature type="transmembrane region" description="Helical" evidence="7">
    <location>
        <begin position="55"/>
        <end position="74"/>
    </location>
</feature>
<dbReference type="InterPro" id="IPR035952">
    <property type="entry name" value="Rhomboid-like_sf"/>
</dbReference>
<keyword evidence="3 7" id="KW-0812">Transmembrane</keyword>
<evidence type="ECO:0000256" key="4">
    <source>
        <dbReference type="ARBA" id="ARBA00022824"/>
    </source>
</evidence>
<dbReference type="PANTHER" id="PTHR11009">
    <property type="entry name" value="DER1-LIKE PROTEIN, DERLIN"/>
    <property type="match status" value="1"/>
</dbReference>
<dbReference type="EMBL" id="ML179039">
    <property type="protein sequence ID" value="THV07145.1"/>
    <property type="molecule type" value="Genomic_DNA"/>
</dbReference>
<dbReference type="OrthoDB" id="1716531at2759"/>
<dbReference type="Proteomes" id="UP000297245">
    <property type="component" value="Unassembled WGS sequence"/>
</dbReference>
<protein>
    <recommendedName>
        <fullName evidence="10">Derlin</fullName>
    </recommendedName>
</protein>
<evidence type="ECO:0000256" key="5">
    <source>
        <dbReference type="ARBA" id="ARBA00022989"/>
    </source>
</evidence>
<sequence>MDSIIAEIKKIPPVTRFMCISLFGLTLSTMLNLMSPYTFLYSSKLLWYKWQLWRLWSSFFLSGGGITFIFNLLML</sequence>
<comment type="similarity">
    <text evidence="2">Belongs to the derlin family.</text>
</comment>
<name>A0A4S8MVI6_DENBC</name>
<keyword evidence="4" id="KW-0256">Endoplasmic reticulum</keyword>
<evidence type="ECO:0000313" key="8">
    <source>
        <dbReference type="EMBL" id="THV07145.1"/>
    </source>
</evidence>
<evidence type="ECO:0000256" key="1">
    <source>
        <dbReference type="ARBA" id="ARBA00004477"/>
    </source>
</evidence>
<dbReference type="AlphaFoldDB" id="A0A4S8MVI6"/>
<feature type="transmembrane region" description="Helical" evidence="7">
    <location>
        <begin position="17"/>
        <end position="35"/>
    </location>
</feature>
<dbReference type="InterPro" id="IPR007599">
    <property type="entry name" value="DER1"/>
</dbReference>
<reference evidence="8 9" key="1">
    <citation type="journal article" date="2019" name="Nat. Ecol. Evol.">
        <title>Megaphylogeny resolves global patterns of mushroom evolution.</title>
        <authorList>
            <person name="Varga T."/>
            <person name="Krizsan K."/>
            <person name="Foldi C."/>
            <person name="Dima B."/>
            <person name="Sanchez-Garcia M."/>
            <person name="Sanchez-Ramirez S."/>
            <person name="Szollosi G.J."/>
            <person name="Szarkandi J.G."/>
            <person name="Papp V."/>
            <person name="Albert L."/>
            <person name="Andreopoulos W."/>
            <person name="Angelini C."/>
            <person name="Antonin V."/>
            <person name="Barry K.W."/>
            <person name="Bougher N.L."/>
            <person name="Buchanan P."/>
            <person name="Buyck B."/>
            <person name="Bense V."/>
            <person name="Catcheside P."/>
            <person name="Chovatia M."/>
            <person name="Cooper J."/>
            <person name="Damon W."/>
            <person name="Desjardin D."/>
            <person name="Finy P."/>
            <person name="Geml J."/>
            <person name="Haridas S."/>
            <person name="Hughes K."/>
            <person name="Justo A."/>
            <person name="Karasinski D."/>
            <person name="Kautmanova I."/>
            <person name="Kiss B."/>
            <person name="Kocsube S."/>
            <person name="Kotiranta H."/>
            <person name="LaButti K.M."/>
            <person name="Lechner B.E."/>
            <person name="Liimatainen K."/>
            <person name="Lipzen A."/>
            <person name="Lukacs Z."/>
            <person name="Mihaltcheva S."/>
            <person name="Morgado L.N."/>
            <person name="Niskanen T."/>
            <person name="Noordeloos M.E."/>
            <person name="Ohm R.A."/>
            <person name="Ortiz-Santana B."/>
            <person name="Ovrebo C."/>
            <person name="Racz N."/>
            <person name="Riley R."/>
            <person name="Savchenko A."/>
            <person name="Shiryaev A."/>
            <person name="Soop K."/>
            <person name="Spirin V."/>
            <person name="Szebenyi C."/>
            <person name="Tomsovsky M."/>
            <person name="Tulloss R.E."/>
            <person name="Uehling J."/>
            <person name="Grigoriev I.V."/>
            <person name="Vagvolgyi C."/>
            <person name="Papp T."/>
            <person name="Martin F.M."/>
            <person name="Miettinen O."/>
            <person name="Hibbett D.S."/>
            <person name="Nagy L.G."/>
        </authorList>
    </citation>
    <scope>NUCLEOTIDE SEQUENCE [LARGE SCALE GENOMIC DNA]</scope>
    <source>
        <strain evidence="8 9">CBS 962.96</strain>
    </source>
</reference>
<keyword evidence="5 7" id="KW-1133">Transmembrane helix</keyword>
<gene>
    <name evidence="8" type="ORF">K435DRAFT_742792</name>
</gene>
<evidence type="ECO:0000256" key="3">
    <source>
        <dbReference type="ARBA" id="ARBA00022692"/>
    </source>
</evidence>
<evidence type="ECO:0000256" key="6">
    <source>
        <dbReference type="ARBA" id="ARBA00023136"/>
    </source>
</evidence>
<evidence type="ECO:0000313" key="9">
    <source>
        <dbReference type="Proteomes" id="UP000297245"/>
    </source>
</evidence>
<proteinExistence type="inferred from homology"/>
<keyword evidence="6 7" id="KW-0472">Membrane</keyword>
<dbReference type="GO" id="GO:0005789">
    <property type="term" value="C:endoplasmic reticulum membrane"/>
    <property type="evidence" value="ECO:0007669"/>
    <property type="project" value="UniProtKB-SubCell"/>
</dbReference>
<keyword evidence="9" id="KW-1185">Reference proteome</keyword>
<organism evidence="8 9">
    <name type="scientific">Dendrothele bispora (strain CBS 962.96)</name>
    <dbReference type="NCBI Taxonomy" id="1314807"/>
    <lineage>
        <taxon>Eukaryota</taxon>
        <taxon>Fungi</taxon>
        <taxon>Dikarya</taxon>
        <taxon>Basidiomycota</taxon>
        <taxon>Agaricomycotina</taxon>
        <taxon>Agaricomycetes</taxon>
        <taxon>Agaricomycetidae</taxon>
        <taxon>Agaricales</taxon>
        <taxon>Agaricales incertae sedis</taxon>
        <taxon>Dendrothele</taxon>
    </lineage>
</organism>
<dbReference type="GO" id="GO:0006950">
    <property type="term" value="P:response to stress"/>
    <property type="evidence" value="ECO:0007669"/>
    <property type="project" value="UniProtKB-ARBA"/>
</dbReference>
<accession>A0A4S8MVI6</accession>
<comment type="subcellular location">
    <subcellularLocation>
        <location evidence="1">Endoplasmic reticulum membrane</location>
        <topology evidence="1">Multi-pass membrane protein</topology>
    </subcellularLocation>
</comment>
<evidence type="ECO:0000256" key="7">
    <source>
        <dbReference type="SAM" id="Phobius"/>
    </source>
</evidence>
<dbReference type="Pfam" id="PF04511">
    <property type="entry name" value="DER1"/>
    <property type="match status" value="1"/>
</dbReference>
<evidence type="ECO:0000256" key="2">
    <source>
        <dbReference type="ARBA" id="ARBA00008917"/>
    </source>
</evidence>
<evidence type="ECO:0008006" key="10">
    <source>
        <dbReference type="Google" id="ProtNLM"/>
    </source>
</evidence>
<dbReference type="SUPFAM" id="SSF144091">
    <property type="entry name" value="Rhomboid-like"/>
    <property type="match status" value="1"/>
</dbReference>